<dbReference type="EMBL" id="BAAAEU010000001">
    <property type="protein sequence ID" value="GAA0704601.1"/>
    <property type="molecule type" value="Genomic_DNA"/>
</dbReference>
<feature type="transmembrane region" description="Helical" evidence="1">
    <location>
        <begin position="97"/>
        <end position="122"/>
    </location>
</feature>
<feature type="transmembrane region" description="Helical" evidence="1">
    <location>
        <begin position="128"/>
        <end position="150"/>
    </location>
</feature>
<organism evidence="2 3">
    <name type="scientific">Dokdonella soli</name>
    <dbReference type="NCBI Taxonomy" id="529810"/>
    <lineage>
        <taxon>Bacteria</taxon>
        <taxon>Pseudomonadati</taxon>
        <taxon>Pseudomonadota</taxon>
        <taxon>Gammaproteobacteria</taxon>
        <taxon>Lysobacterales</taxon>
        <taxon>Rhodanobacteraceae</taxon>
        <taxon>Dokdonella</taxon>
    </lineage>
</organism>
<evidence type="ECO:0000313" key="3">
    <source>
        <dbReference type="Proteomes" id="UP001501523"/>
    </source>
</evidence>
<dbReference type="Pfam" id="PF11188">
    <property type="entry name" value="DUF2975"/>
    <property type="match status" value="1"/>
</dbReference>
<dbReference type="InterPro" id="IPR021354">
    <property type="entry name" value="DUF2975"/>
</dbReference>
<evidence type="ECO:0000313" key="2">
    <source>
        <dbReference type="EMBL" id="GAA0704601.1"/>
    </source>
</evidence>
<feature type="transmembrane region" description="Helical" evidence="1">
    <location>
        <begin position="19"/>
        <end position="36"/>
    </location>
</feature>
<protein>
    <recommendedName>
        <fullName evidence="4">DUF2975 domain-containing protein</fullName>
    </recommendedName>
</protein>
<evidence type="ECO:0000256" key="1">
    <source>
        <dbReference type="SAM" id="Phobius"/>
    </source>
</evidence>
<reference evidence="2 3" key="1">
    <citation type="journal article" date="2019" name="Int. J. Syst. Evol. Microbiol.">
        <title>The Global Catalogue of Microorganisms (GCM) 10K type strain sequencing project: providing services to taxonomists for standard genome sequencing and annotation.</title>
        <authorList>
            <consortium name="The Broad Institute Genomics Platform"/>
            <consortium name="The Broad Institute Genome Sequencing Center for Infectious Disease"/>
            <person name="Wu L."/>
            <person name="Ma J."/>
        </authorList>
    </citation>
    <scope>NUCLEOTIDE SEQUENCE [LARGE SCALE GENOMIC DNA]</scope>
    <source>
        <strain evidence="2 3">JCM 15421</strain>
    </source>
</reference>
<dbReference type="Proteomes" id="UP001501523">
    <property type="component" value="Unassembled WGS sequence"/>
</dbReference>
<keyword evidence="1" id="KW-0812">Transmembrane</keyword>
<gene>
    <name evidence="2" type="ORF">GCM10009105_01550</name>
</gene>
<keyword evidence="1" id="KW-0472">Membrane</keyword>
<feature type="transmembrane region" description="Helical" evidence="1">
    <location>
        <begin position="56"/>
        <end position="76"/>
    </location>
</feature>
<name>A0ABN1IBF5_9GAMM</name>
<keyword evidence="1" id="KW-1133">Transmembrane helix</keyword>
<proteinExistence type="predicted"/>
<dbReference type="RefSeq" id="WP_343786143.1">
    <property type="nucleotide sequence ID" value="NZ_BAAAEU010000001.1"/>
</dbReference>
<sequence>MVDESTANIRHRSARLRRFVTCLSVVLSVMLVLEHFSQLAIELSMHGFGGTQLRRLAYQFATACPEVFYLLSLWWIRQTLAAFARGELYASTITRMLDRVGAMLAAGALIGVFLLPSVAYMLGFGQGYWVAFDVSGLVLGAIGLSLNIIAKVLGRASELQAELDEIF</sequence>
<accession>A0ABN1IBF5</accession>
<keyword evidence="3" id="KW-1185">Reference proteome</keyword>
<evidence type="ECO:0008006" key="4">
    <source>
        <dbReference type="Google" id="ProtNLM"/>
    </source>
</evidence>
<comment type="caution">
    <text evidence="2">The sequence shown here is derived from an EMBL/GenBank/DDBJ whole genome shotgun (WGS) entry which is preliminary data.</text>
</comment>